<keyword evidence="1" id="KW-0805">Transcription regulation</keyword>
<dbReference type="Pfam" id="PF00392">
    <property type="entry name" value="GntR"/>
    <property type="match status" value="1"/>
</dbReference>
<dbReference type="SUPFAM" id="SSF48008">
    <property type="entry name" value="GntR ligand-binding domain-like"/>
    <property type="match status" value="1"/>
</dbReference>
<keyword evidence="2" id="KW-0238">DNA-binding</keyword>
<dbReference type="PROSITE" id="PS50949">
    <property type="entry name" value="HTH_GNTR"/>
    <property type="match status" value="1"/>
</dbReference>
<evidence type="ECO:0000259" key="5">
    <source>
        <dbReference type="PROSITE" id="PS50949"/>
    </source>
</evidence>
<reference evidence="6 7" key="1">
    <citation type="submission" date="2021-07" db="EMBL/GenBank/DDBJ databases">
        <title>Karlodiniumbacter phycospheric gen. nov., sp. nov., a phycosphere bacterium isolated from karlodinium veneficum.</title>
        <authorList>
            <person name="Peng Y."/>
            <person name="Jiang L."/>
            <person name="Lee J."/>
        </authorList>
    </citation>
    <scope>NUCLEOTIDE SEQUENCE</scope>
    <source>
        <strain evidence="6 7">N5</strain>
    </source>
</reference>
<dbReference type="PANTHER" id="PTHR43537">
    <property type="entry name" value="TRANSCRIPTIONAL REGULATOR, GNTR FAMILY"/>
    <property type="match status" value="1"/>
</dbReference>
<dbReference type="InterPro" id="IPR036388">
    <property type="entry name" value="WH-like_DNA-bd_sf"/>
</dbReference>
<name>A0A975TVX2_9RHOB</name>
<evidence type="ECO:0000256" key="2">
    <source>
        <dbReference type="ARBA" id="ARBA00023125"/>
    </source>
</evidence>
<proteinExistence type="predicted"/>
<sequence length="296" mass="32984">MHRQQAGFLIAHPPAISHHTGRYPRAQAIACPAPNRSLQKGRARLSKSPSSPGPKHSRPVQVSAAIKEWVVERNMQKGDRLPSEAEMMTRFGMAKGTIREAMRILEAQGLIETRTGPGGGSFVGEVTADRAKALLANYFYFNELSVADIYQLRRVLEPELAASLAGKLNEDQLDALEKVVAQYPEPAQTAEEERDQHVASLTFHRTLANFSDNALLAFVVSFMGRVLSDLTVYRQLYDPPNPELYRKGLAYQTELIAALREGRAEDARQIMAAHMQTAEALMQVQEARVLRKFFAE</sequence>
<dbReference type="PANTHER" id="PTHR43537:SF5">
    <property type="entry name" value="UXU OPERON TRANSCRIPTIONAL REGULATOR"/>
    <property type="match status" value="1"/>
</dbReference>
<dbReference type="InterPro" id="IPR011711">
    <property type="entry name" value="GntR_C"/>
</dbReference>
<dbReference type="CDD" id="cd07377">
    <property type="entry name" value="WHTH_GntR"/>
    <property type="match status" value="1"/>
</dbReference>
<feature type="region of interest" description="Disordered" evidence="4">
    <location>
        <begin position="34"/>
        <end position="61"/>
    </location>
</feature>
<evidence type="ECO:0000313" key="7">
    <source>
        <dbReference type="Proteomes" id="UP000693972"/>
    </source>
</evidence>
<dbReference type="Proteomes" id="UP000693972">
    <property type="component" value="Unassembled WGS sequence"/>
</dbReference>
<accession>A0A975TVX2</accession>
<dbReference type="SUPFAM" id="SSF46785">
    <property type="entry name" value="Winged helix' DNA-binding domain"/>
    <property type="match status" value="1"/>
</dbReference>
<dbReference type="InterPro" id="IPR036390">
    <property type="entry name" value="WH_DNA-bd_sf"/>
</dbReference>
<protein>
    <submittedName>
        <fullName evidence="6">FCD domain-containing protein</fullName>
    </submittedName>
</protein>
<dbReference type="GO" id="GO:0003700">
    <property type="term" value="F:DNA-binding transcription factor activity"/>
    <property type="evidence" value="ECO:0007669"/>
    <property type="project" value="InterPro"/>
</dbReference>
<dbReference type="GO" id="GO:0003677">
    <property type="term" value="F:DNA binding"/>
    <property type="evidence" value="ECO:0007669"/>
    <property type="project" value="UniProtKB-KW"/>
</dbReference>
<dbReference type="PRINTS" id="PR00035">
    <property type="entry name" value="HTHGNTR"/>
</dbReference>
<dbReference type="Gene3D" id="1.10.10.10">
    <property type="entry name" value="Winged helix-like DNA-binding domain superfamily/Winged helix DNA-binding domain"/>
    <property type="match status" value="1"/>
</dbReference>
<dbReference type="InterPro" id="IPR008920">
    <property type="entry name" value="TF_FadR/GntR_C"/>
</dbReference>
<dbReference type="EMBL" id="JAIMBW010000001">
    <property type="protein sequence ID" value="MBY4891910.1"/>
    <property type="molecule type" value="Genomic_DNA"/>
</dbReference>
<dbReference type="Gene3D" id="1.20.120.530">
    <property type="entry name" value="GntR ligand-binding domain-like"/>
    <property type="match status" value="1"/>
</dbReference>
<evidence type="ECO:0000256" key="1">
    <source>
        <dbReference type="ARBA" id="ARBA00023015"/>
    </source>
</evidence>
<evidence type="ECO:0000256" key="3">
    <source>
        <dbReference type="ARBA" id="ARBA00023163"/>
    </source>
</evidence>
<feature type="domain" description="HTH gntR-type" evidence="5">
    <location>
        <begin position="56"/>
        <end position="126"/>
    </location>
</feature>
<keyword evidence="3" id="KW-0804">Transcription</keyword>
<dbReference type="Pfam" id="PF07729">
    <property type="entry name" value="FCD"/>
    <property type="match status" value="1"/>
</dbReference>
<dbReference type="AlphaFoldDB" id="A0A975TVX2"/>
<gene>
    <name evidence="6" type="ORF">KUL25_03930</name>
</gene>
<dbReference type="EMBL" id="CP078073">
    <property type="protein sequence ID" value="QXL88679.1"/>
    <property type="molecule type" value="Genomic_DNA"/>
</dbReference>
<evidence type="ECO:0000313" key="6">
    <source>
        <dbReference type="EMBL" id="QXL88679.1"/>
    </source>
</evidence>
<dbReference type="SMART" id="SM00345">
    <property type="entry name" value="HTH_GNTR"/>
    <property type="match status" value="1"/>
</dbReference>
<dbReference type="InterPro" id="IPR000524">
    <property type="entry name" value="Tscrpt_reg_HTH_GntR"/>
</dbReference>
<evidence type="ECO:0000256" key="4">
    <source>
        <dbReference type="SAM" id="MobiDB-lite"/>
    </source>
</evidence>
<organism evidence="6">
    <name type="scientific">Gymnodinialimonas phycosphaerae</name>
    <dbReference type="NCBI Taxonomy" id="2841589"/>
    <lineage>
        <taxon>Bacteria</taxon>
        <taxon>Pseudomonadati</taxon>
        <taxon>Pseudomonadota</taxon>
        <taxon>Alphaproteobacteria</taxon>
        <taxon>Rhodobacterales</taxon>
        <taxon>Paracoccaceae</taxon>
        <taxon>Gymnodinialimonas</taxon>
    </lineage>
</organism>
<dbReference type="SMART" id="SM00895">
    <property type="entry name" value="FCD"/>
    <property type="match status" value="1"/>
</dbReference>
<keyword evidence="7" id="KW-1185">Reference proteome</keyword>